<dbReference type="InterPro" id="IPR015424">
    <property type="entry name" value="PyrdxlP-dep_Trfase"/>
</dbReference>
<gene>
    <name evidence="7" type="ORF">METZ01_LOCUS52819</name>
</gene>
<evidence type="ECO:0000256" key="5">
    <source>
        <dbReference type="ARBA" id="ARBA00022898"/>
    </source>
</evidence>
<dbReference type="GO" id="GO:0030170">
    <property type="term" value="F:pyridoxal phosphate binding"/>
    <property type="evidence" value="ECO:0007669"/>
    <property type="project" value="InterPro"/>
</dbReference>
<dbReference type="InterPro" id="IPR050596">
    <property type="entry name" value="AspAT/PAT-like"/>
</dbReference>
<dbReference type="GO" id="GO:0006520">
    <property type="term" value="P:amino acid metabolic process"/>
    <property type="evidence" value="ECO:0007669"/>
    <property type="project" value="InterPro"/>
</dbReference>
<dbReference type="EMBL" id="UINC01002755">
    <property type="protein sequence ID" value="SUZ99965.1"/>
    <property type="molecule type" value="Genomic_DNA"/>
</dbReference>
<dbReference type="CDD" id="cd00609">
    <property type="entry name" value="AAT_like"/>
    <property type="match status" value="1"/>
</dbReference>
<dbReference type="Pfam" id="PF00155">
    <property type="entry name" value="Aminotran_1_2"/>
    <property type="match status" value="1"/>
</dbReference>
<evidence type="ECO:0000259" key="6">
    <source>
        <dbReference type="Pfam" id="PF00155"/>
    </source>
</evidence>
<dbReference type="InterPro" id="IPR004839">
    <property type="entry name" value="Aminotransferase_I/II_large"/>
</dbReference>
<comment type="cofactor">
    <cofactor evidence="1">
        <name>pyridoxal 5'-phosphate</name>
        <dbReference type="ChEBI" id="CHEBI:597326"/>
    </cofactor>
</comment>
<feature type="domain" description="Aminotransferase class I/classII large" evidence="6">
    <location>
        <begin position="31"/>
        <end position="387"/>
    </location>
</feature>
<dbReference type="PROSITE" id="PS00105">
    <property type="entry name" value="AA_TRANSFER_CLASS_1"/>
    <property type="match status" value="1"/>
</dbReference>
<protein>
    <recommendedName>
        <fullName evidence="6">Aminotransferase class I/classII large domain-containing protein</fullName>
    </recommendedName>
</protein>
<proteinExistence type="inferred from homology"/>
<evidence type="ECO:0000256" key="3">
    <source>
        <dbReference type="ARBA" id="ARBA00022576"/>
    </source>
</evidence>
<evidence type="ECO:0000256" key="4">
    <source>
        <dbReference type="ARBA" id="ARBA00022679"/>
    </source>
</evidence>
<dbReference type="InterPro" id="IPR015422">
    <property type="entry name" value="PyrdxlP-dep_Trfase_small"/>
</dbReference>
<reference evidence="7" key="1">
    <citation type="submission" date="2018-05" db="EMBL/GenBank/DDBJ databases">
        <authorList>
            <person name="Lanie J.A."/>
            <person name="Ng W.-L."/>
            <person name="Kazmierczak K.M."/>
            <person name="Andrzejewski T.M."/>
            <person name="Davidsen T.M."/>
            <person name="Wayne K.J."/>
            <person name="Tettelin H."/>
            <person name="Glass J.I."/>
            <person name="Rusch D."/>
            <person name="Podicherti R."/>
            <person name="Tsui H.-C.T."/>
            <person name="Winkler M.E."/>
        </authorList>
    </citation>
    <scope>NUCLEOTIDE SEQUENCE</scope>
</reference>
<evidence type="ECO:0000256" key="1">
    <source>
        <dbReference type="ARBA" id="ARBA00001933"/>
    </source>
</evidence>
<dbReference type="Gene3D" id="3.40.640.10">
    <property type="entry name" value="Type I PLP-dependent aspartate aminotransferase-like (Major domain)"/>
    <property type="match status" value="1"/>
</dbReference>
<dbReference type="PANTHER" id="PTHR46383:SF1">
    <property type="entry name" value="ASPARTATE AMINOTRANSFERASE"/>
    <property type="match status" value="1"/>
</dbReference>
<keyword evidence="3" id="KW-0032">Aminotransferase</keyword>
<dbReference type="GO" id="GO:0008483">
    <property type="term" value="F:transaminase activity"/>
    <property type="evidence" value="ECO:0007669"/>
    <property type="project" value="UniProtKB-KW"/>
</dbReference>
<dbReference type="Gene3D" id="3.90.1150.10">
    <property type="entry name" value="Aspartate Aminotransferase, domain 1"/>
    <property type="match status" value="1"/>
</dbReference>
<name>A0A381S784_9ZZZZ</name>
<dbReference type="InterPro" id="IPR004838">
    <property type="entry name" value="NHTrfase_class1_PyrdxlP-BS"/>
</dbReference>
<evidence type="ECO:0000256" key="2">
    <source>
        <dbReference type="ARBA" id="ARBA00007441"/>
    </source>
</evidence>
<organism evidence="7">
    <name type="scientific">marine metagenome</name>
    <dbReference type="NCBI Taxonomy" id="408172"/>
    <lineage>
        <taxon>unclassified sequences</taxon>
        <taxon>metagenomes</taxon>
        <taxon>ecological metagenomes</taxon>
    </lineage>
</organism>
<dbReference type="PANTHER" id="PTHR46383">
    <property type="entry name" value="ASPARTATE AMINOTRANSFERASE"/>
    <property type="match status" value="1"/>
</dbReference>
<keyword evidence="4" id="KW-0808">Transferase</keyword>
<dbReference type="SUPFAM" id="SSF53383">
    <property type="entry name" value="PLP-dependent transferases"/>
    <property type="match status" value="1"/>
</dbReference>
<accession>A0A381S784</accession>
<keyword evidence="5" id="KW-0663">Pyridoxal phosphate</keyword>
<dbReference type="InterPro" id="IPR015421">
    <property type="entry name" value="PyrdxlP-dep_Trfase_major"/>
</dbReference>
<evidence type="ECO:0000313" key="7">
    <source>
        <dbReference type="EMBL" id="SUZ99965.1"/>
    </source>
</evidence>
<sequence length="392" mass="43070">MLSVSERMNRVMPSATSAVLGLAAQLKEEGKDVISLGAGEPDFDTPEHIKDAAIQAIKNGHTKYTAIDGTSNLKAAIQRKFKRDNNLNYSHDEILVSCGAKQTLFNLCMGVLSAGDEAIIPAPYWVSYPDMVRIADGTPIIINTNIESNFKITPQQLDKSITERTKLFFLNSPSNPSGSCYTKKELEKLGEILVKHPKIIIASDDIYEKIYWGKSSFQTIASVSPELKNQIVTINGVSKCYAMTGWRIGYAGGPKNIIKAMKTIQSQSTSNPCSISQIAAIAALDGNQDCVKNMNDEYKIRNDYIVKALNEIPGFECRYGEGSFYAFPRVINAIKAKGLQNDLELVELILKESIVVLVPGTPFGAPGYLRISFACSIKELEEAITRIKTVLK</sequence>
<comment type="similarity">
    <text evidence="2">Belongs to the class-I pyridoxal-phosphate-dependent aminotransferase family.</text>
</comment>
<dbReference type="AlphaFoldDB" id="A0A381S784"/>
<dbReference type="FunFam" id="3.40.640.10:FF:000033">
    <property type="entry name" value="Aspartate aminotransferase"/>
    <property type="match status" value="1"/>
</dbReference>